<feature type="region of interest" description="Disordered" evidence="2">
    <location>
        <begin position="31"/>
        <end position="51"/>
    </location>
</feature>
<dbReference type="EMBL" id="JAGEUA010000001">
    <property type="protein sequence ID" value="KAL1020797.1"/>
    <property type="molecule type" value="Genomic_DNA"/>
</dbReference>
<proteinExistence type="predicted"/>
<dbReference type="PROSITE" id="PS50157">
    <property type="entry name" value="ZINC_FINGER_C2H2_2"/>
    <property type="match status" value="1"/>
</dbReference>
<evidence type="ECO:0000313" key="4">
    <source>
        <dbReference type="EMBL" id="KAL1020797.1"/>
    </source>
</evidence>
<keyword evidence="1" id="KW-0863">Zinc-finger</keyword>
<organism evidence="4 5">
    <name type="scientific">Umbra pygmaea</name>
    <name type="common">Eastern mudminnow</name>
    <dbReference type="NCBI Taxonomy" id="75934"/>
    <lineage>
        <taxon>Eukaryota</taxon>
        <taxon>Metazoa</taxon>
        <taxon>Chordata</taxon>
        <taxon>Craniata</taxon>
        <taxon>Vertebrata</taxon>
        <taxon>Euteleostomi</taxon>
        <taxon>Actinopterygii</taxon>
        <taxon>Neopterygii</taxon>
        <taxon>Teleostei</taxon>
        <taxon>Protacanthopterygii</taxon>
        <taxon>Esociformes</taxon>
        <taxon>Umbridae</taxon>
        <taxon>Umbra</taxon>
    </lineage>
</organism>
<dbReference type="SUPFAM" id="SSF57667">
    <property type="entry name" value="beta-beta-alpha zinc fingers"/>
    <property type="match status" value="1"/>
</dbReference>
<comment type="caution">
    <text evidence="4">The sequence shown here is derived from an EMBL/GenBank/DDBJ whole genome shotgun (WGS) entry which is preliminary data.</text>
</comment>
<dbReference type="Proteomes" id="UP001557470">
    <property type="component" value="Unassembled WGS sequence"/>
</dbReference>
<dbReference type="GO" id="GO:0008270">
    <property type="term" value="F:zinc ion binding"/>
    <property type="evidence" value="ECO:0007669"/>
    <property type="project" value="UniProtKB-KW"/>
</dbReference>
<name>A0ABD0Y6D3_UMBPY</name>
<dbReference type="InterPro" id="IPR013087">
    <property type="entry name" value="Znf_C2H2_type"/>
</dbReference>
<feature type="compositionally biased region" description="Basic and acidic residues" evidence="2">
    <location>
        <begin position="34"/>
        <end position="51"/>
    </location>
</feature>
<feature type="domain" description="C2H2-type" evidence="3">
    <location>
        <begin position="60"/>
        <end position="87"/>
    </location>
</feature>
<evidence type="ECO:0000313" key="5">
    <source>
        <dbReference type="Proteomes" id="UP001557470"/>
    </source>
</evidence>
<reference evidence="4 5" key="1">
    <citation type="submission" date="2024-06" db="EMBL/GenBank/DDBJ databases">
        <authorList>
            <person name="Pan Q."/>
            <person name="Wen M."/>
            <person name="Jouanno E."/>
            <person name="Zahm M."/>
            <person name="Klopp C."/>
            <person name="Cabau C."/>
            <person name="Louis A."/>
            <person name="Berthelot C."/>
            <person name="Parey E."/>
            <person name="Roest Crollius H."/>
            <person name="Montfort J."/>
            <person name="Robinson-Rechavi M."/>
            <person name="Bouchez O."/>
            <person name="Lampietro C."/>
            <person name="Lopez Roques C."/>
            <person name="Donnadieu C."/>
            <person name="Postlethwait J."/>
            <person name="Bobe J."/>
            <person name="Verreycken H."/>
            <person name="Guiguen Y."/>
        </authorList>
    </citation>
    <scope>NUCLEOTIDE SEQUENCE [LARGE SCALE GENOMIC DNA]</scope>
    <source>
        <strain evidence="4">Up_M1</strain>
        <tissue evidence="4">Testis</tissue>
    </source>
</reference>
<evidence type="ECO:0000256" key="1">
    <source>
        <dbReference type="PROSITE-ProRule" id="PRU00042"/>
    </source>
</evidence>
<gene>
    <name evidence="4" type="ORF">UPYG_G00004790</name>
</gene>
<dbReference type="AlphaFoldDB" id="A0ABD0Y6D3"/>
<dbReference type="InterPro" id="IPR036236">
    <property type="entry name" value="Znf_C2H2_sf"/>
</dbReference>
<keyword evidence="5" id="KW-1185">Reference proteome</keyword>
<protein>
    <recommendedName>
        <fullName evidence="3">C2H2-type domain-containing protein</fullName>
    </recommendedName>
</protein>
<dbReference type="Gene3D" id="3.30.160.60">
    <property type="entry name" value="Classic Zinc Finger"/>
    <property type="match status" value="2"/>
</dbReference>
<sequence>MAATAADAPRHITTLTPEDDERRAKLYGGLALPRAEREREGQRAREKVREREREERASSYECLACGASFGSQEKLRLHSFCHAGEKPFRCSQPHCLKAFSSKYKLFR</sequence>
<evidence type="ECO:0000256" key="2">
    <source>
        <dbReference type="SAM" id="MobiDB-lite"/>
    </source>
</evidence>
<keyword evidence="1" id="KW-0862">Zinc</keyword>
<dbReference type="PROSITE" id="PS00028">
    <property type="entry name" value="ZINC_FINGER_C2H2_1"/>
    <property type="match status" value="1"/>
</dbReference>
<accession>A0ABD0Y6D3</accession>
<evidence type="ECO:0000259" key="3">
    <source>
        <dbReference type="PROSITE" id="PS50157"/>
    </source>
</evidence>
<keyword evidence="1" id="KW-0479">Metal-binding</keyword>